<keyword evidence="1 5" id="KW-0489">Methyltransferase</keyword>
<comment type="subunit">
    <text evidence="5">Homodimer.</text>
</comment>
<dbReference type="GO" id="GO:0070038">
    <property type="term" value="F:rRNA (pseudouridine-N3-)-methyltransferase activity"/>
    <property type="evidence" value="ECO:0007669"/>
    <property type="project" value="UniProtKB-UniRule"/>
</dbReference>
<dbReference type="PANTHER" id="PTHR33603">
    <property type="entry name" value="METHYLTRANSFERASE"/>
    <property type="match status" value="1"/>
</dbReference>
<evidence type="ECO:0000256" key="4">
    <source>
        <dbReference type="ARBA" id="ARBA00038303"/>
    </source>
</evidence>
<dbReference type="PIRSF" id="PIRSF004505">
    <property type="entry name" value="MT_bac"/>
    <property type="match status" value="1"/>
</dbReference>
<evidence type="ECO:0000256" key="1">
    <source>
        <dbReference type="ARBA" id="ARBA00022603"/>
    </source>
</evidence>
<dbReference type="InterPro" id="IPR029026">
    <property type="entry name" value="tRNA_m1G_MTases_N"/>
</dbReference>
<evidence type="ECO:0000256" key="5">
    <source>
        <dbReference type="HAMAP-Rule" id="MF_00658"/>
    </source>
</evidence>
<reference evidence="6 7" key="1">
    <citation type="submission" date="2018-07" db="EMBL/GenBank/DDBJ databases">
        <title>Genome sequencing of Moraxellaceae gen. HYN0046.</title>
        <authorList>
            <person name="Kim M."/>
            <person name="Yi H."/>
        </authorList>
    </citation>
    <scope>NUCLEOTIDE SEQUENCE [LARGE SCALE GENOMIC DNA]</scope>
    <source>
        <strain evidence="6 7">HYN0046</strain>
    </source>
</reference>
<dbReference type="GO" id="GO:0005737">
    <property type="term" value="C:cytoplasm"/>
    <property type="evidence" value="ECO:0007669"/>
    <property type="project" value="UniProtKB-SubCell"/>
</dbReference>
<keyword evidence="7" id="KW-1185">Reference proteome</keyword>
<keyword evidence="2 5" id="KW-0808">Transferase</keyword>
<dbReference type="InterPro" id="IPR029028">
    <property type="entry name" value="Alpha/beta_knot_MTases"/>
</dbReference>
<dbReference type="EMBL" id="CP031222">
    <property type="protein sequence ID" value="AXI03140.1"/>
    <property type="molecule type" value="Genomic_DNA"/>
</dbReference>
<dbReference type="HAMAP" id="MF_00658">
    <property type="entry name" value="23SrRNA_methyltr_H"/>
    <property type="match status" value="1"/>
</dbReference>
<dbReference type="AlphaFoldDB" id="A0A345P781"/>
<comment type="catalytic activity">
    <reaction evidence="5">
        <text>pseudouridine(1915) in 23S rRNA + S-adenosyl-L-methionine = N(3)-methylpseudouridine(1915) in 23S rRNA + S-adenosyl-L-homocysteine + H(+)</text>
        <dbReference type="Rhea" id="RHEA:42752"/>
        <dbReference type="Rhea" id="RHEA-COMP:10221"/>
        <dbReference type="Rhea" id="RHEA-COMP:10222"/>
        <dbReference type="ChEBI" id="CHEBI:15378"/>
        <dbReference type="ChEBI" id="CHEBI:57856"/>
        <dbReference type="ChEBI" id="CHEBI:59789"/>
        <dbReference type="ChEBI" id="CHEBI:65314"/>
        <dbReference type="ChEBI" id="CHEBI:74486"/>
        <dbReference type="EC" id="2.1.1.177"/>
    </reaction>
</comment>
<proteinExistence type="inferred from homology"/>
<accession>A0A345P781</accession>
<evidence type="ECO:0000256" key="3">
    <source>
        <dbReference type="ARBA" id="ARBA00022691"/>
    </source>
</evidence>
<comment type="subcellular location">
    <subcellularLocation>
        <location evidence="5">Cytoplasm</location>
    </subcellularLocation>
</comment>
<feature type="binding site" evidence="5">
    <location>
        <position position="107"/>
    </location>
    <ligand>
        <name>S-adenosyl-L-methionine</name>
        <dbReference type="ChEBI" id="CHEBI:59789"/>
    </ligand>
</feature>
<dbReference type="NCBIfam" id="TIGR00246">
    <property type="entry name" value="tRNA_RlmH_YbeA"/>
    <property type="match status" value="1"/>
</dbReference>
<dbReference type="EC" id="2.1.1.177" evidence="5"/>
<dbReference type="Pfam" id="PF02590">
    <property type="entry name" value="SPOUT_MTase"/>
    <property type="match status" value="1"/>
</dbReference>
<dbReference type="Proteomes" id="UP000253940">
    <property type="component" value="Chromosome"/>
</dbReference>
<dbReference type="SUPFAM" id="SSF75217">
    <property type="entry name" value="alpha/beta knot"/>
    <property type="match status" value="1"/>
</dbReference>
<dbReference type="InterPro" id="IPR003742">
    <property type="entry name" value="RlmH-like"/>
</dbReference>
<keyword evidence="3 5" id="KW-0949">S-adenosyl-L-methionine</keyword>
<name>A0A345P781_9GAMM</name>
<dbReference type="CDD" id="cd18081">
    <property type="entry name" value="RlmH-like"/>
    <property type="match status" value="1"/>
</dbReference>
<dbReference type="Gene3D" id="3.40.1280.10">
    <property type="match status" value="1"/>
</dbReference>
<feature type="binding site" evidence="5">
    <location>
        <begin position="126"/>
        <end position="131"/>
    </location>
    <ligand>
        <name>S-adenosyl-L-methionine</name>
        <dbReference type="ChEBI" id="CHEBI:59789"/>
    </ligand>
</feature>
<gene>
    <name evidence="5" type="primary">rlmH</name>
    <name evidence="6" type="ORF">HYN46_09995</name>
</gene>
<dbReference type="PANTHER" id="PTHR33603:SF1">
    <property type="entry name" value="RIBOSOMAL RNA LARGE SUBUNIT METHYLTRANSFERASE H"/>
    <property type="match status" value="1"/>
</dbReference>
<keyword evidence="5" id="KW-0963">Cytoplasm</keyword>
<dbReference type="OrthoDB" id="9806643at2"/>
<evidence type="ECO:0000313" key="6">
    <source>
        <dbReference type="EMBL" id="AXI03140.1"/>
    </source>
</evidence>
<protein>
    <recommendedName>
        <fullName evidence="5">Ribosomal RNA large subunit methyltransferase H</fullName>
        <ecNumber evidence="5">2.1.1.177</ecNumber>
    </recommendedName>
    <alternativeName>
        <fullName evidence="5">23S rRNA (pseudouridine1915-N3)-methyltransferase</fullName>
    </alternativeName>
    <alternativeName>
        <fullName evidence="5">23S rRNA m3Psi1915 methyltransferase</fullName>
    </alternativeName>
    <alternativeName>
        <fullName evidence="5">rRNA (pseudouridine-N3-)-methyltransferase RlmH</fullName>
    </alternativeName>
</protein>
<evidence type="ECO:0000256" key="2">
    <source>
        <dbReference type="ARBA" id="ARBA00022679"/>
    </source>
</evidence>
<feature type="binding site" evidence="5">
    <location>
        <position position="76"/>
    </location>
    <ligand>
        <name>S-adenosyl-L-methionine</name>
        <dbReference type="ChEBI" id="CHEBI:59789"/>
    </ligand>
</feature>
<keyword evidence="5" id="KW-0698">rRNA processing</keyword>
<dbReference type="KEGG" id="mbah:HYN46_09995"/>
<comment type="function">
    <text evidence="5">Specifically methylates the pseudouridine at position 1915 (m3Psi1915) in 23S rRNA.</text>
</comment>
<sequence>MKIRLLTIGQKMPDWVQTGFDDYFKRVQPLITVQLVELPMAKRGKSDSAAEIHKYCQIEGQTILNSLQPRERLIALEVGGRNLSTEKLATTMQSWMLDGLDIALAVGGPDGLSDEVRQKAEWHWSLSPLTLPHPLVRVIMIEQLYRAMSINNGHPYHRA</sequence>
<dbReference type="NCBIfam" id="NF000986">
    <property type="entry name" value="PRK00103.1-4"/>
    <property type="match status" value="1"/>
</dbReference>
<organism evidence="6 7">
    <name type="scientific">Aquirhabdus parva</name>
    <dbReference type="NCBI Taxonomy" id="2283318"/>
    <lineage>
        <taxon>Bacteria</taxon>
        <taxon>Pseudomonadati</taxon>
        <taxon>Pseudomonadota</taxon>
        <taxon>Gammaproteobacteria</taxon>
        <taxon>Moraxellales</taxon>
        <taxon>Moraxellaceae</taxon>
        <taxon>Aquirhabdus</taxon>
    </lineage>
</organism>
<dbReference type="RefSeq" id="WP_114899250.1">
    <property type="nucleotide sequence ID" value="NZ_CP031222.1"/>
</dbReference>
<comment type="similarity">
    <text evidence="4 5">Belongs to the RNA methyltransferase RlmH family.</text>
</comment>
<evidence type="ECO:0000313" key="7">
    <source>
        <dbReference type="Proteomes" id="UP000253940"/>
    </source>
</evidence>